<dbReference type="InterPro" id="IPR013201">
    <property type="entry name" value="Prot_inhib_I29"/>
</dbReference>
<dbReference type="RefSeq" id="XP_001016381.1">
    <property type="nucleotide sequence ID" value="XM_001016381.1"/>
</dbReference>
<dbReference type="KEGG" id="tet:TTHERM_00129000"/>
<keyword evidence="7" id="KW-0378">Hydrolase</keyword>
<evidence type="ECO:0000256" key="4">
    <source>
        <dbReference type="SAM" id="SignalP"/>
    </source>
</evidence>
<dbReference type="FunFam" id="3.90.70.10:FF:000332">
    <property type="entry name" value="Cathepsin L1"/>
    <property type="match status" value="1"/>
</dbReference>
<dbReference type="MEROPS" id="C01.A54"/>
<keyword evidence="2" id="KW-0865">Zymogen</keyword>
<dbReference type="Gene3D" id="3.90.70.10">
    <property type="entry name" value="Cysteine proteinases"/>
    <property type="match status" value="1"/>
</dbReference>
<evidence type="ECO:0000256" key="2">
    <source>
        <dbReference type="ARBA" id="ARBA00023145"/>
    </source>
</evidence>
<dbReference type="HOGENOM" id="CLU_012184_1_3_1"/>
<name>I7M7W5_TETTS</name>
<dbReference type="PROSITE" id="PS00639">
    <property type="entry name" value="THIOL_PROTEASE_HIS"/>
    <property type="match status" value="1"/>
</dbReference>
<organism evidence="7 8">
    <name type="scientific">Tetrahymena thermophila (strain SB210)</name>
    <dbReference type="NCBI Taxonomy" id="312017"/>
    <lineage>
        <taxon>Eukaryota</taxon>
        <taxon>Sar</taxon>
        <taxon>Alveolata</taxon>
        <taxon>Ciliophora</taxon>
        <taxon>Intramacronucleata</taxon>
        <taxon>Oligohymenophorea</taxon>
        <taxon>Hymenostomatida</taxon>
        <taxon>Tetrahymenina</taxon>
        <taxon>Tetrahymenidae</taxon>
        <taxon>Tetrahymena</taxon>
    </lineage>
</organism>
<gene>
    <name evidence="7" type="ORF">TTHERM_00129000</name>
</gene>
<dbReference type="InterPro" id="IPR013128">
    <property type="entry name" value="Peptidase_C1A"/>
</dbReference>
<feature type="domain" description="Peptidase C1A papain C-terminal" evidence="5">
    <location>
        <begin position="128"/>
        <end position="336"/>
    </location>
</feature>
<sequence>MNNKFISLALVALLICSSLAQQTNPNHQLEALTAYNQWKNNNLRIYINDAEKQYRQSVFLENFQKIKEHNANQANTYQQGLNQFSDMTQEEFVQKILMSNSQADSSQSLSAPQSSSNNQNLTATASPIAASVDWRTKGAVTPVKNQGNCGSCWAFSSTGAMESFNFIKNKVLSSFSEQQLVDCAIQQNGYYSHGCNGGSYYQALLYASKVGMKTESQYPYTAIWGTCQVSGTNNGYKPVAFGSVGQNTLALQTALNAAPVSIAMDATNLYLYTSGVYNNCNPSSINLNHAVLAVGYDSQGNWIVKNSWGASWGQQGYFLLAPNNTCGILDNPQQITA</sequence>
<dbReference type="PANTHER" id="PTHR12411">
    <property type="entry name" value="CYSTEINE PROTEASE FAMILY C1-RELATED"/>
    <property type="match status" value="1"/>
</dbReference>
<evidence type="ECO:0000259" key="6">
    <source>
        <dbReference type="SMART" id="SM00848"/>
    </source>
</evidence>
<dbReference type="CDD" id="cd02248">
    <property type="entry name" value="Peptidase_C1A"/>
    <property type="match status" value="1"/>
</dbReference>
<dbReference type="Pfam" id="PF00112">
    <property type="entry name" value="Peptidase_C1"/>
    <property type="match status" value="1"/>
</dbReference>
<accession>I7M7W5</accession>
<dbReference type="InParanoid" id="I7M7W5"/>
<evidence type="ECO:0000256" key="3">
    <source>
        <dbReference type="ARBA" id="ARBA00023157"/>
    </source>
</evidence>
<dbReference type="InterPro" id="IPR000169">
    <property type="entry name" value="Pept_cys_AS"/>
</dbReference>
<comment type="similarity">
    <text evidence="1">Belongs to the peptidase C1 family.</text>
</comment>
<evidence type="ECO:0000313" key="8">
    <source>
        <dbReference type="Proteomes" id="UP000009168"/>
    </source>
</evidence>
<keyword evidence="4" id="KW-0732">Signal</keyword>
<reference evidence="8" key="1">
    <citation type="journal article" date="2006" name="PLoS Biol.">
        <title>Macronuclear genome sequence of the ciliate Tetrahymena thermophila, a model eukaryote.</title>
        <authorList>
            <person name="Eisen J.A."/>
            <person name="Coyne R.S."/>
            <person name="Wu M."/>
            <person name="Wu D."/>
            <person name="Thiagarajan M."/>
            <person name="Wortman J.R."/>
            <person name="Badger J.H."/>
            <person name="Ren Q."/>
            <person name="Amedeo P."/>
            <person name="Jones K.M."/>
            <person name="Tallon L.J."/>
            <person name="Delcher A.L."/>
            <person name="Salzberg S.L."/>
            <person name="Silva J.C."/>
            <person name="Haas B.J."/>
            <person name="Majoros W.H."/>
            <person name="Farzad M."/>
            <person name="Carlton J.M."/>
            <person name="Smith R.K. Jr."/>
            <person name="Garg J."/>
            <person name="Pearlman R.E."/>
            <person name="Karrer K.M."/>
            <person name="Sun L."/>
            <person name="Manning G."/>
            <person name="Elde N.C."/>
            <person name="Turkewitz A.P."/>
            <person name="Asai D.J."/>
            <person name="Wilkes D.E."/>
            <person name="Wang Y."/>
            <person name="Cai H."/>
            <person name="Collins K."/>
            <person name="Stewart B.A."/>
            <person name="Lee S.R."/>
            <person name="Wilamowska K."/>
            <person name="Weinberg Z."/>
            <person name="Ruzzo W.L."/>
            <person name="Wloga D."/>
            <person name="Gaertig J."/>
            <person name="Frankel J."/>
            <person name="Tsao C.-C."/>
            <person name="Gorovsky M.A."/>
            <person name="Keeling P.J."/>
            <person name="Waller R.F."/>
            <person name="Patron N.J."/>
            <person name="Cherry J.M."/>
            <person name="Stover N.A."/>
            <person name="Krieger C.J."/>
            <person name="del Toro C."/>
            <person name="Ryder H.F."/>
            <person name="Williamson S.C."/>
            <person name="Barbeau R.A."/>
            <person name="Hamilton E.P."/>
            <person name="Orias E."/>
        </authorList>
    </citation>
    <scope>NUCLEOTIDE SEQUENCE [LARGE SCALE GENOMIC DNA]</scope>
    <source>
        <strain evidence="8">SB210</strain>
    </source>
</reference>
<protein>
    <submittedName>
        <fullName evidence="7">Papain family cysteine protease</fullName>
    </submittedName>
</protein>
<dbReference type="SUPFAM" id="SSF54001">
    <property type="entry name" value="Cysteine proteinases"/>
    <property type="match status" value="1"/>
</dbReference>
<dbReference type="GO" id="GO:0006508">
    <property type="term" value="P:proteolysis"/>
    <property type="evidence" value="ECO:0007669"/>
    <property type="project" value="UniProtKB-KW"/>
</dbReference>
<dbReference type="PROSITE" id="PS00139">
    <property type="entry name" value="THIOL_PROTEASE_CYS"/>
    <property type="match status" value="1"/>
</dbReference>
<feature type="signal peptide" evidence="4">
    <location>
        <begin position="1"/>
        <end position="20"/>
    </location>
</feature>
<dbReference type="Pfam" id="PF08246">
    <property type="entry name" value="Inhibitor_I29"/>
    <property type="match status" value="1"/>
</dbReference>
<dbReference type="GeneID" id="7825686"/>
<feature type="chain" id="PRO_5018562697" evidence="4">
    <location>
        <begin position="21"/>
        <end position="337"/>
    </location>
</feature>
<keyword evidence="3" id="KW-1015">Disulfide bond</keyword>
<dbReference type="InterPro" id="IPR039417">
    <property type="entry name" value="Peptidase_C1A_papain-like"/>
</dbReference>
<dbReference type="OrthoDB" id="190265at2759"/>
<evidence type="ECO:0000259" key="5">
    <source>
        <dbReference type="SMART" id="SM00645"/>
    </source>
</evidence>
<dbReference type="EMBL" id="GG662699">
    <property type="protein sequence ID" value="EAR96136.1"/>
    <property type="molecule type" value="Genomic_DNA"/>
</dbReference>
<dbReference type="SMART" id="SM00848">
    <property type="entry name" value="Inhibitor_I29"/>
    <property type="match status" value="1"/>
</dbReference>
<feature type="domain" description="Cathepsin propeptide inhibitor" evidence="6">
    <location>
        <begin position="35"/>
        <end position="92"/>
    </location>
</feature>
<evidence type="ECO:0000313" key="7">
    <source>
        <dbReference type="EMBL" id="EAR96136.1"/>
    </source>
</evidence>
<dbReference type="SMART" id="SM00645">
    <property type="entry name" value="Pept_C1"/>
    <property type="match status" value="1"/>
</dbReference>
<dbReference type="AlphaFoldDB" id="I7M7W5"/>
<dbReference type="InterPro" id="IPR025660">
    <property type="entry name" value="Pept_his_AS"/>
</dbReference>
<dbReference type="InterPro" id="IPR000668">
    <property type="entry name" value="Peptidase_C1A_C"/>
</dbReference>
<dbReference type="PRINTS" id="PR00705">
    <property type="entry name" value="PAPAIN"/>
</dbReference>
<dbReference type="InterPro" id="IPR038765">
    <property type="entry name" value="Papain-like_cys_pep_sf"/>
</dbReference>
<dbReference type="GO" id="GO:0008234">
    <property type="term" value="F:cysteine-type peptidase activity"/>
    <property type="evidence" value="ECO:0007669"/>
    <property type="project" value="InterPro"/>
</dbReference>
<dbReference type="Proteomes" id="UP000009168">
    <property type="component" value="Unassembled WGS sequence"/>
</dbReference>
<evidence type="ECO:0000256" key="1">
    <source>
        <dbReference type="ARBA" id="ARBA00008455"/>
    </source>
</evidence>
<dbReference type="eggNOG" id="KOG1543">
    <property type="taxonomic scope" value="Eukaryota"/>
</dbReference>
<keyword evidence="8" id="KW-1185">Reference proteome</keyword>
<keyword evidence="7" id="KW-0645">Protease</keyword>
<proteinExistence type="inferred from homology"/>
<dbReference type="OMA" id="YPYHARD"/>